<keyword evidence="2" id="KW-1185">Reference proteome</keyword>
<dbReference type="RefSeq" id="WP_160037945.1">
    <property type="nucleotide sequence ID" value="NZ_BORQ01000001.1"/>
</dbReference>
<proteinExistence type="predicted"/>
<accession>A0A919XD66</accession>
<dbReference type="Proteomes" id="UP000679779">
    <property type="component" value="Unassembled WGS sequence"/>
</dbReference>
<sequence length="167" mass="18450">MELYFRDNFFNAGRTEIVGANQEPAGMLDLKSAFGSSLDVLDADGNLACGGKFRLMSNKWEVTGADGGLLGVLKHRLSFLSKKFIYETEGRGIYEIFSPAFFKEYSITDESGIAVAQFEKVNGWFESGAYCLRNESGRLGSYELIAVVMGVHETNKRMANAHHTSIP</sequence>
<reference evidence="1" key="1">
    <citation type="submission" date="2021-03" db="EMBL/GenBank/DDBJ databases">
        <title>Antimicrobial resistance genes in bacteria isolated from Japanese honey, and their potential for conferring macrolide and lincosamide resistance in the American foulbrood pathogen Paenibacillus larvae.</title>
        <authorList>
            <person name="Okamoto M."/>
            <person name="Kumagai M."/>
            <person name="Kanamori H."/>
            <person name="Takamatsu D."/>
        </authorList>
    </citation>
    <scope>NUCLEOTIDE SEQUENCE</scope>
    <source>
        <strain evidence="1">J2TS6</strain>
    </source>
</reference>
<evidence type="ECO:0000313" key="1">
    <source>
        <dbReference type="EMBL" id="GIO29504.1"/>
    </source>
</evidence>
<evidence type="ECO:0000313" key="2">
    <source>
        <dbReference type="Proteomes" id="UP000679779"/>
    </source>
</evidence>
<comment type="caution">
    <text evidence="1">The sequence shown here is derived from an EMBL/GenBank/DDBJ whole genome shotgun (WGS) entry which is preliminary data.</text>
</comment>
<dbReference type="EMBL" id="BORQ01000001">
    <property type="protein sequence ID" value="GIO29504.1"/>
    <property type="molecule type" value="Genomic_DNA"/>
</dbReference>
<dbReference type="AlphaFoldDB" id="A0A919XD66"/>
<organism evidence="1 2">
    <name type="scientific">Paenibacillus albilobatus</name>
    <dbReference type="NCBI Taxonomy" id="2716884"/>
    <lineage>
        <taxon>Bacteria</taxon>
        <taxon>Bacillati</taxon>
        <taxon>Bacillota</taxon>
        <taxon>Bacilli</taxon>
        <taxon>Bacillales</taxon>
        <taxon>Paenibacillaceae</taxon>
        <taxon>Paenibacillus</taxon>
    </lineage>
</organism>
<gene>
    <name evidence="1" type="ORF">J2TS6_06450</name>
</gene>
<name>A0A919XD66_9BACL</name>
<protein>
    <submittedName>
        <fullName evidence="1">Uncharacterized protein</fullName>
    </submittedName>
</protein>